<organism evidence="1 2">
    <name type="scientific">Pedobacter yulinensis</name>
    <dbReference type="NCBI Taxonomy" id="2126353"/>
    <lineage>
        <taxon>Bacteria</taxon>
        <taxon>Pseudomonadati</taxon>
        <taxon>Bacteroidota</taxon>
        <taxon>Sphingobacteriia</taxon>
        <taxon>Sphingobacteriales</taxon>
        <taxon>Sphingobacteriaceae</taxon>
        <taxon>Pedobacter</taxon>
    </lineage>
</organism>
<evidence type="ECO:0000313" key="1">
    <source>
        <dbReference type="EMBL" id="PST83934.1"/>
    </source>
</evidence>
<keyword evidence="2" id="KW-1185">Reference proteome</keyword>
<dbReference type="OrthoDB" id="4846903at2"/>
<dbReference type="AlphaFoldDB" id="A0A2T3HNB6"/>
<reference evidence="1 2" key="1">
    <citation type="submission" date="2018-03" db="EMBL/GenBank/DDBJ databases">
        <authorList>
            <person name="Keele B.F."/>
        </authorList>
    </citation>
    <scope>NUCLEOTIDE SEQUENCE [LARGE SCALE GENOMIC DNA]</scope>
    <source>
        <strain evidence="1 2">YL28-9</strain>
    </source>
</reference>
<sequence length="313" mass="34256">MAFLKRPDAARVKAQFARQLLHAVQDTEKDDHKTMETWFSRLHLFYGVPFNYLVPDERMLPQESLRFFQVDSNWMEALIDGTFSIGSSKPSSDSVLLGHSIAIRQQAKEKIASVRANILSKAKGPAAEKAKKLLQTYVAAPPGPVSGFLLRSMVITGWPGIQVHGFSDAAGSTPIPILRMEKLSSSLLFVLFDGVVQSVNFQEPSEGVHFGVTPDTSPPTTELRYAQTGAGVTSGQLIPDQEKYAVPMRSTSTLNVLRANTLAQQLINQPTVWPPGTQAPYPTFTAAQFALELIQGVQSVQFSLSGNTKNNPE</sequence>
<dbReference type="Proteomes" id="UP000240912">
    <property type="component" value="Unassembled WGS sequence"/>
</dbReference>
<name>A0A2T3HNB6_9SPHI</name>
<evidence type="ECO:0000313" key="2">
    <source>
        <dbReference type="Proteomes" id="UP000240912"/>
    </source>
</evidence>
<gene>
    <name evidence="1" type="ORF">C7T94_04105</name>
</gene>
<accession>A0A2T3HNB6</accession>
<dbReference type="EMBL" id="PYLS01000004">
    <property type="protein sequence ID" value="PST83934.1"/>
    <property type="molecule type" value="Genomic_DNA"/>
</dbReference>
<protein>
    <submittedName>
        <fullName evidence="1">Uncharacterized protein</fullName>
    </submittedName>
</protein>
<proteinExistence type="predicted"/>
<dbReference type="RefSeq" id="WP_107213859.1">
    <property type="nucleotide sequence ID" value="NZ_KZ686268.1"/>
</dbReference>
<comment type="caution">
    <text evidence="1">The sequence shown here is derived from an EMBL/GenBank/DDBJ whole genome shotgun (WGS) entry which is preliminary data.</text>
</comment>